<evidence type="ECO:0000256" key="3">
    <source>
        <dbReference type="ARBA" id="ARBA00022475"/>
    </source>
</evidence>
<gene>
    <name evidence="9" type="ORF">GPX89_31595</name>
</gene>
<dbReference type="InterPro" id="IPR036259">
    <property type="entry name" value="MFS_trans_sf"/>
</dbReference>
<dbReference type="PRINTS" id="PR01036">
    <property type="entry name" value="TCRTETB"/>
</dbReference>
<comment type="subcellular location">
    <subcellularLocation>
        <location evidence="1">Cell membrane</location>
        <topology evidence="1">Multi-pass membrane protein</topology>
    </subcellularLocation>
</comment>
<dbReference type="SUPFAM" id="SSF103473">
    <property type="entry name" value="MFS general substrate transporter"/>
    <property type="match status" value="1"/>
</dbReference>
<feature type="transmembrane region" description="Helical" evidence="7">
    <location>
        <begin position="61"/>
        <end position="79"/>
    </location>
</feature>
<dbReference type="Gene3D" id="1.20.1250.20">
    <property type="entry name" value="MFS general substrate transporter like domains"/>
    <property type="match status" value="1"/>
</dbReference>
<feature type="transmembrane region" description="Helical" evidence="7">
    <location>
        <begin position="414"/>
        <end position="432"/>
    </location>
</feature>
<evidence type="ECO:0000256" key="2">
    <source>
        <dbReference type="ARBA" id="ARBA00022448"/>
    </source>
</evidence>
<reference evidence="9 10" key="1">
    <citation type="submission" date="2019-12" db="EMBL/GenBank/DDBJ databases">
        <title>Nocardia sp. nov. ET3-3 isolated from soil.</title>
        <authorList>
            <person name="Kanchanasin P."/>
            <person name="Tanasupawat S."/>
            <person name="Yuki M."/>
            <person name="Kudo T."/>
        </authorList>
    </citation>
    <scope>NUCLEOTIDE SEQUENCE [LARGE SCALE GENOMIC DNA]</scope>
    <source>
        <strain evidence="9 10">ET3-3</strain>
    </source>
</reference>
<feature type="transmembrane region" description="Helical" evidence="7">
    <location>
        <begin position="277"/>
        <end position="302"/>
    </location>
</feature>
<feature type="transmembrane region" description="Helical" evidence="7">
    <location>
        <begin position="469"/>
        <end position="496"/>
    </location>
</feature>
<feature type="transmembrane region" description="Helical" evidence="7">
    <location>
        <begin position="152"/>
        <end position="172"/>
    </location>
</feature>
<dbReference type="InterPro" id="IPR011701">
    <property type="entry name" value="MFS"/>
</dbReference>
<evidence type="ECO:0000256" key="5">
    <source>
        <dbReference type="ARBA" id="ARBA00022989"/>
    </source>
</evidence>
<dbReference type="Gene3D" id="1.20.1720.10">
    <property type="entry name" value="Multidrug resistance protein D"/>
    <property type="match status" value="1"/>
</dbReference>
<dbReference type="NCBIfam" id="TIGR00711">
    <property type="entry name" value="efflux_EmrB"/>
    <property type="match status" value="1"/>
</dbReference>
<name>A0A7K1V6P7_9NOCA</name>
<dbReference type="RefSeq" id="WP_157391380.1">
    <property type="nucleotide sequence ID" value="NZ_WRPP01000007.1"/>
</dbReference>
<dbReference type="CDD" id="cd17321">
    <property type="entry name" value="MFS_MMR_MDR_like"/>
    <property type="match status" value="1"/>
</dbReference>
<feature type="transmembrane region" description="Helical" evidence="7">
    <location>
        <begin position="23"/>
        <end position="49"/>
    </location>
</feature>
<organism evidence="9 10">
    <name type="scientific">Nocardia terrae</name>
    <dbReference type="NCBI Taxonomy" id="2675851"/>
    <lineage>
        <taxon>Bacteria</taxon>
        <taxon>Bacillati</taxon>
        <taxon>Actinomycetota</taxon>
        <taxon>Actinomycetes</taxon>
        <taxon>Mycobacteriales</taxon>
        <taxon>Nocardiaceae</taxon>
        <taxon>Nocardia</taxon>
    </lineage>
</organism>
<evidence type="ECO:0000313" key="10">
    <source>
        <dbReference type="Proteomes" id="UP000466794"/>
    </source>
</evidence>
<protein>
    <submittedName>
        <fullName evidence="9">DHA2 family efflux MFS transporter permease subunit</fullName>
    </submittedName>
</protein>
<dbReference type="Proteomes" id="UP000466794">
    <property type="component" value="Unassembled WGS sequence"/>
</dbReference>
<comment type="caution">
    <text evidence="9">The sequence shown here is derived from an EMBL/GenBank/DDBJ whole genome shotgun (WGS) entry which is preliminary data.</text>
</comment>
<feature type="domain" description="Major facilitator superfamily (MFS) profile" evidence="8">
    <location>
        <begin position="25"/>
        <end position="500"/>
    </location>
</feature>
<keyword evidence="10" id="KW-1185">Reference proteome</keyword>
<evidence type="ECO:0000256" key="6">
    <source>
        <dbReference type="ARBA" id="ARBA00023136"/>
    </source>
</evidence>
<feature type="transmembrane region" description="Helical" evidence="7">
    <location>
        <begin position="116"/>
        <end position="140"/>
    </location>
</feature>
<evidence type="ECO:0000256" key="4">
    <source>
        <dbReference type="ARBA" id="ARBA00022692"/>
    </source>
</evidence>
<feature type="transmembrane region" description="Helical" evidence="7">
    <location>
        <begin position="178"/>
        <end position="199"/>
    </location>
</feature>
<evidence type="ECO:0000259" key="8">
    <source>
        <dbReference type="PROSITE" id="PS50850"/>
    </source>
</evidence>
<dbReference type="InterPro" id="IPR004638">
    <property type="entry name" value="EmrB-like"/>
</dbReference>
<evidence type="ECO:0000313" key="9">
    <source>
        <dbReference type="EMBL" id="MVU81768.1"/>
    </source>
</evidence>
<keyword evidence="6 7" id="KW-0472">Membrane</keyword>
<dbReference type="EMBL" id="WRPP01000007">
    <property type="protein sequence ID" value="MVU81768.1"/>
    <property type="molecule type" value="Genomic_DNA"/>
</dbReference>
<dbReference type="PANTHER" id="PTHR42718">
    <property type="entry name" value="MAJOR FACILITATOR SUPERFAMILY MULTIDRUG TRANSPORTER MFSC"/>
    <property type="match status" value="1"/>
</dbReference>
<feature type="transmembrane region" description="Helical" evidence="7">
    <location>
        <begin position="367"/>
        <end position="393"/>
    </location>
</feature>
<dbReference type="Pfam" id="PF07690">
    <property type="entry name" value="MFS_1"/>
    <property type="match status" value="1"/>
</dbReference>
<feature type="transmembrane region" description="Helical" evidence="7">
    <location>
        <begin position="91"/>
        <end position="110"/>
    </location>
</feature>
<dbReference type="InterPro" id="IPR020846">
    <property type="entry name" value="MFS_dom"/>
</dbReference>
<keyword evidence="3" id="KW-1003">Cell membrane</keyword>
<dbReference type="GO" id="GO:0005886">
    <property type="term" value="C:plasma membrane"/>
    <property type="evidence" value="ECO:0007669"/>
    <property type="project" value="UniProtKB-SubCell"/>
</dbReference>
<feature type="transmembrane region" description="Helical" evidence="7">
    <location>
        <begin position="211"/>
        <end position="229"/>
    </location>
</feature>
<feature type="transmembrane region" description="Helical" evidence="7">
    <location>
        <begin position="314"/>
        <end position="335"/>
    </location>
</feature>
<dbReference type="PANTHER" id="PTHR42718:SF42">
    <property type="entry name" value="EXPORT PROTEIN"/>
    <property type="match status" value="1"/>
</dbReference>
<evidence type="ECO:0000256" key="1">
    <source>
        <dbReference type="ARBA" id="ARBA00004651"/>
    </source>
</evidence>
<feature type="transmembrane region" description="Helical" evidence="7">
    <location>
        <begin position="342"/>
        <end position="361"/>
    </location>
</feature>
<dbReference type="PROSITE" id="PS50850">
    <property type="entry name" value="MFS"/>
    <property type="match status" value="1"/>
</dbReference>
<dbReference type="GO" id="GO:0022857">
    <property type="term" value="F:transmembrane transporter activity"/>
    <property type="evidence" value="ECO:0007669"/>
    <property type="project" value="InterPro"/>
</dbReference>
<feature type="transmembrane region" description="Helical" evidence="7">
    <location>
        <begin position="235"/>
        <end position="257"/>
    </location>
</feature>
<keyword evidence="5 7" id="KW-1133">Transmembrane helix</keyword>
<keyword evidence="2" id="KW-0813">Transport</keyword>
<keyword evidence="4 7" id="KW-0812">Transmembrane</keyword>
<sequence>METRTTPGAAADAAAPERNPRRWWILLALCLATLILVIDNMALSVAVPALASDLNASAQDIQWILDSYMLVFAGLLLTTGSLADRFGRKRIMTIGLALFGAASVVATVAANPLELVAARIVMGIGGALIMPAGLSILLNLFDDEERHQAMSAAGGVSMLGLIGSPVLGGVLIDQFWWGAVFLINIPIVVIALIATVVLVPESRGPWQRPDPLGAVLSAVGMAALVWTIIELPDGGLGRASTVAALIVAIVSLVAFLVWESRIEHPMVPLKLFRDRDFAGGSVSLTLVQIGNGGLLLVLTQYLQFGLGYSPLKAGIAFLPMAVAALVASGAGAGLGPKLGNRALAVIGLLIMAAGALVLTSLTADSGFGMVAVALVVFGLGGGLAMPAAISAILGSVPPEQAGVGSALNDTIQQAGAALGVAVLGSILATAYSHKMPDSASATARNSIGDALAEAARTGDTGLVHAARTAFAGAMSVTFGVSALGVLAAAILTLVALRGRPAEPVSAACQADISAAEDSHPQSVVEV</sequence>
<dbReference type="AlphaFoldDB" id="A0A7K1V6P7"/>
<accession>A0A7K1V6P7</accession>
<evidence type="ECO:0000256" key="7">
    <source>
        <dbReference type="SAM" id="Phobius"/>
    </source>
</evidence>
<proteinExistence type="predicted"/>